<comment type="caution">
    <text evidence="2">The sequence shown here is derived from an EMBL/GenBank/DDBJ whole genome shotgun (WGS) entry which is preliminary data.</text>
</comment>
<dbReference type="OrthoDB" id="9812429at2"/>
<evidence type="ECO:0000313" key="2">
    <source>
        <dbReference type="EMBL" id="OXM84959.1"/>
    </source>
</evidence>
<dbReference type="PANTHER" id="PTHR40032:SF1">
    <property type="entry name" value="EXPORTED PROTEIN"/>
    <property type="match status" value="1"/>
</dbReference>
<sequence>MSWKTTIYDYVHHKNQMEMDYSVEPLLSIVTDSAYLQDQVKRLARTAHSDQDRNFFTMKNETRLTIIGASEQPSRVKADLLLRRTSVGIIGSTEQEEQRLEKERVTLEEVDGKWYIASIEPKGIEQAVPLKRGTPPGGLLEMDEHYADYGLMRAPSMPYLNHNVLPYLEANGRKQHYDRLKAAAYAELWWDKANPAYIEFEVDCSNFISQCLFAGGGPMNYTGKRTSGWWYKGRFNGQEHWSFSWSVAQALQWYLLMSRTGLRAEEASSADQLELGDVISYDWDGDGRFQHSTIVTAKDGNGMPLVNAHTTASHHRYWSYKDSVAWTERTRYRFLRITDFM</sequence>
<proteinExistence type="predicted"/>
<evidence type="ECO:0000259" key="1">
    <source>
        <dbReference type="Pfam" id="PF12671"/>
    </source>
</evidence>
<dbReference type="EMBL" id="NMQW01000025">
    <property type="protein sequence ID" value="OXM84959.1"/>
    <property type="molecule type" value="Genomic_DNA"/>
</dbReference>
<dbReference type="Pfam" id="PF12671">
    <property type="entry name" value="Amidase_6"/>
    <property type="match status" value="1"/>
</dbReference>
<name>A0A229UPZ6_9BACL</name>
<dbReference type="PANTHER" id="PTHR40032">
    <property type="entry name" value="EXPORTED PROTEIN-RELATED"/>
    <property type="match status" value="1"/>
</dbReference>
<protein>
    <recommendedName>
        <fullName evidence="1">Putative amidase domain-containing protein</fullName>
    </recommendedName>
</protein>
<dbReference type="Proteomes" id="UP000215509">
    <property type="component" value="Unassembled WGS sequence"/>
</dbReference>
<feature type="domain" description="Putative amidase" evidence="1">
    <location>
        <begin position="177"/>
        <end position="330"/>
    </location>
</feature>
<reference evidence="2 3" key="1">
    <citation type="submission" date="2017-07" db="EMBL/GenBank/DDBJ databases">
        <title>Genome sequencing and assembly of Paenibacillus rigui.</title>
        <authorList>
            <person name="Mayilraj S."/>
        </authorList>
    </citation>
    <scope>NUCLEOTIDE SEQUENCE [LARGE SCALE GENOMIC DNA]</scope>
    <source>
        <strain evidence="2 3">JCM 16352</strain>
    </source>
</reference>
<organism evidence="2 3">
    <name type="scientific">Paenibacillus rigui</name>
    <dbReference type="NCBI Taxonomy" id="554312"/>
    <lineage>
        <taxon>Bacteria</taxon>
        <taxon>Bacillati</taxon>
        <taxon>Bacillota</taxon>
        <taxon>Bacilli</taxon>
        <taxon>Bacillales</taxon>
        <taxon>Paenibacillaceae</taxon>
        <taxon>Paenibacillus</taxon>
    </lineage>
</organism>
<accession>A0A229UPZ6</accession>
<gene>
    <name evidence="2" type="ORF">CF651_18840</name>
</gene>
<dbReference type="RefSeq" id="WP_094016407.1">
    <property type="nucleotide sequence ID" value="NZ_NMQW01000025.1"/>
</dbReference>
<dbReference type="InterPro" id="IPR024301">
    <property type="entry name" value="Amidase_6"/>
</dbReference>
<evidence type="ECO:0000313" key="3">
    <source>
        <dbReference type="Proteomes" id="UP000215509"/>
    </source>
</evidence>
<keyword evidence="3" id="KW-1185">Reference proteome</keyword>
<dbReference type="AlphaFoldDB" id="A0A229UPZ6"/>